<evidence type="ECO:0000259" key="3">
    <source>
        <dbReference type="PROSITE" id="PS50240"/>
    </source>
</evidence>
<dbReference type="SUPFAM" id="SSF50494">
    <property type="entry name" value="Trypsin-like serine proteases"/>
    <property type="match status" value="1"/>
</dbReference>
<comment type="similarity">
    <text evidence="2">Belongs to the peptidase S1 family. CLIP subfamily.</text>
</comment>
<feature type="domain" description="Peptidase S1" evidence="3">
    <location>
        <begin position="1"/>
        <end position="200"/>
    </location>
</feature>
<organism evidence="4 5">
    <name type="scientific">Meganyctiphanes norvegica</name>
    <name type="common">Northern krill</name>
    <name type="synonym">Thysanopoda norvegica</name>
    <dbReference type="NCBI Taxonomy" id="48144"/>
    <lineage>
        <taxon>Eukaryota</taxon>
        <taxon>Metazoa</taxon>
        <taxon>Ecdysozoa</taxon>
        <taxon>Arthropoda</taxon>
        <taxon>Crustacea</taxon>
        <taxon>Multicrustacea</taxon>
        <taxon>Malacostraca</taxon>
        <taxon>Eumalacostraca</taxon>
        <taxon>Eucarida</taxon>
        <taxon>Euphausiacea</taxon>
        <taxon>Euphausiidae</taxon>
        <taxon>Meganyctiphanes</taxon>
    </lineage>
</organism>
<sequence>RRPTVVRLGEVDFEDFDDGTAFDFPIDDITVHPGYNHFEKYNDIAIITLRHRIKFGEIESQPFCLPDRGLNLFDGRRCTFSGWGRRQANAPASTILHQIEVEIVDSGVCGNNYVRDGANLPLFTTQYPRGIDATIICAGRIADSCRGDSGGPLLLRDDETGNKPWNIGIVSSGYGCGDANFPGLYTKVDQYLDWIREQTDGRC</sequence>
<dbReference type="Pfam" id="PF00089">
    <property type="entry name" value="Trypsin"/>
    <property type="match status" value="1"/>
</dbReference>
<dbReference type="InterPro" id="IPR001254">
    <property type="entry name" value="Trypsin_dom"/>
</dbReference>
<dbReference type="PROSITE" id="PS50240">
    <property type="entry name" value="TRYPSIN_DOM"/>
    <property type="match status" value="1"/>
</dbReference>
<dbReference type="GO" id="GO:0004252">
    <property type="term" value="F:serine-type endopeptidase activity"/>
    <property type="evidence" value="ECO:0007669"/>
    <property type="project" value="InterPro"/>
</dbReference>
<accession>A0AAV2QIF3</accession>
<dbReference type="Proteomes" id="UP001497623">
    <property type="component" value="Unassembled WGS sequence"/>
</dbReference>
<feature type="non-terminal residue" evidence="4">
    <location>
        <position position="1"/>
    </location>
</feature>
<evidence type="ECO:0000256" key="2">
    <source>
        <dbReference type="ARBA" id="ARBA00024195"/>
    </source>
</evidence>
<dbReference type="InterPro" id="IPR051487">
    <property type="entry name" value="Ser/Thr_Proteases_Immune/Dev"/>
</dbReference>
<keyword evidence="5" id="KW-1185">Reference proteome</keyword>
<reference evidence="4 5" key="1">
    <citation type="submission" date="2024-05" db="EMBL/GenBank/DDBJ databases">
        <authorList>
            <person name="Wallberg A."/>
        </authorList>
    </citation>
    <scope>NUCLEOTIDE SEQUENCE [LARGE SCALE GENOMIC DNA]</scope>
</reference>
<dbReference type="Gene3D" id="2.40.10.10">
    <property type="entry name" value="Trypsin-like serine proteases"/>
    <property type="match status" value="1"/>
</dbReference>
<gene>
    <name evidence="4" type="ORF">MNOR_LOCUS11830</name>
</gene>
<dbReference type="PANTHER" id="PTHR24256">
    <property type="entry name" value="TRYPTASE-RELATED"/>
    <property type="match status" value="1"/>
</dbReference>
<dbReference type="InterPro" id="IPR009003">
    <property type="entry name" value="Peptidase_S1_PA"/>
</dbReference>
<dbReference type="FunFam" id="2.40.10.10:FF:000002">
    <property type="entry name" value="Transmembrane protease serine"/>
    <property type="match status" value="1"/>
</dbReference>
<dbReference type="InterPro" id="IPR001314">
    <property type="entry name" value="Peptidase_S1A"/>
</dbReference>
<dbReference type="SMART" id="SM00020">
    <property type="entry name" value="Tryp_SPc"/>
    <property type="match status" value="1"/>
</dbReference>
<proteinExistence type="inferred from homology"/>
<dbReference type="PRINTS" id="PR00722">
    <property type="entry name" value="CHYMOTRYPSIN"/>
</dbReference>
<evidence type="ECO:0000256" key="1">
    <source>
        <dbReference type="ARBA" id="ARBA00023157"/>
    </source>
</evidence>
<dbReference type="InterPro" id="IPR043504">
    <property type="entry name" value="Peptidase_S1_PA_chymotrypsin"/>
</dbReference>
<protein>
    <recommendedName>
        <fullName evidence="3">Peptidase S1 domain-containing protein</fullName>
    </recommendedName>
</protein>
<dbReference type="PROSITE" id="PS00135">
    <property type="entry name" value="TRYPSIN_SER"/>
    <property type="match status" value="1"/>
</dbReference>
<name>A0AAV2QIF3_MEGNR</name>
<keyword evidence="1" id="KW-1015">Disulfide bond</keyword>
<evidence type="ECO:0000313" key="5">
    <source>
        <dbReference type="Proteomes" id="UP001497623"/>
    </source>
</evidence>
<dbReference type="GO" id="GO:0006508">
    <property type="term" value="P:proteolysis"/>
    <property type="evidence" value="ECO:0007669"/>
    <property type="project" value="InterPro"/>
</dbReference>
<dbReference type="AlphaFoldDB" id="A0AAV2QIF3"/>
<comment type="caution">
    <text evidence="4">The sequence shown here is derived from an EMBL/GenBank/DDBJ whole genome shotgun (WGS) entry which is preliminary data.</text>
</comment>
<evidence type="ECO:0000313" key="4">
    <source>
        <dbReference type="EMBL" id="CAL4082318.1"/>
    </source>
</evidence>
<dbReference type="EMBL" id="CAXKWB010006301">
    <property type="protein sequence ID" value="CAL4082318.1"/>
    <property type="molecule type" value="Genomic_DNA"/>
</dbReference>
<dbReference type="CDD" id="cd00190">
    <property type="entry name" value="Tryp_SPc"/>
    <property type="match status" value="1"/>
</dbReference>
<dbReference type="InterPro" id="IPR033116">
    <property type="entry name" value="TRYPSIN_SER"/>
</dbReference>